<dbReference type="Pfam" id="PF03480">
    <property type="entry name" value="DctP"/>
    <property type="match status" value="1"/>
</dbReference>
<dbReference type="InterPro" id="IPR018389">
    <property type="entry name" value="DctP_fam"/>
</dbReference>
<organism evidence="3 4">
    <name type="scientific">Pseudaminobacter salicylatoxidans</name>
    <dbReference type="NCBI Taxonomy" id="93369"/>
    <lineage>
        <taxon>Bacteria</taxon>
        <taxon>Pseudomonadati</taxon>
        <taxon>Pseudomonadota</taxon>
        <taxon>Alphaproteobacteria</taxon>
        <taxon>Hyphomicrobiales</taxon>
        <taxon>Phyllobacteriaceae</taxon>
        <taxon>Pseudaminobacter</taxon>
    </lineage>
</organism>
<dbReference type="EMBL" id="QGGG01000005">
    <property type="protein sequence ID" value="PWJ84512.1"/>
    <property type="molecule type" value="Genomic_DNA"/>
</dbReference>
<dbReference type="STRING" id="1192868.GCA_000304395_02089"/>
<dbReference type="NCBIfam" id="NF037995">
    <property type="entry name" value="TRAP_S1"/>
    <property type="match status" value="1"/>
</dbReference>
<feature type="chain" id="PRO_5016367398" evidence="2">
    <location>
        <begin position="29"/>
        <end position="336"/>
    </location>
</feature>
<evidence type="ECO:0000256" key="2">
    <source>
        <dbReference type="SAM" id="SignalP"/>
    </source>
</evidence>
<reference evidence="3 4" key="1">
    <citation type="submission" date="2018-05" db="EMBL/GenBank/DDBJ databases">
        <title>Genomic Encyclopedia of Type Strains, Phase IV (KMG-IV): sequencing the most valuable type-strain genomes for metagenomic binning, comparative biology and taxonomic classification.</title>
        <authorList>
            <person name="Goeker M."/>
        </authorList>
    </citation>
    <scope>NUCLEOTIDE SEQUENCE [LARGE SCALE GENOMIC DNA]</scope>
    <source>
        <strain evidence="3 4">DSM 6986</strain>
    </source>
</reference>
<evidence type="ECO:0000313" key="4">
    <source>
        <dbReference type="Proteomes" id="UP000245396"/>
    </source>
</evidence>
<dbReference type="Gene3D" id="3.40.190.170">
    <property type="entry name" value="Bacterial extracellular solute-binding protein, family 7"/>
    <property type="match status" value="1"/>
</dbReference>
<evidence type="ECO:0000313" key="3">
    <source>
        <dbReference type="EMBL" id="PWJ84512.1"/>
    </source>
</evidence>
<keyword evidence="4" id="KW-1185">Reference proteome</keyword>
<proteinExistence type="predicted"/>
<dbReference type="PANTHER" id="PTHR33376:SF5">
    <property type="entry name" value="EXTRACYTOPLASMIC SOLUTE RECEPTOR PROTEIN"/>
    <property type="match status" value="1"/>
</dbReference>
<comment type="caution">
    <text evidence="3">The sequence shown here is derived from an EMBL/GenBank/DDBJ whole genome shotgun (WGS) entry which is preliminary data.</text>
</comment>
<feature type="signal peptide" evidence="2">
    <location>
        <begin position="1"/>
        <end position="28"/>
    </location>
</feature>
<accession>A0A316C428</accession>
<name>A0A316C428_PSESE</name>
<evidence type="ECO:0000256" key="1">
    <source>
        <dbReference type="ARBA" id="ARBA00022729"/>
    </source>
</evidence>
<dbReference type="InterPro" id="IPR038404">
    <property type="entry name" value="TRAP_DctP_sf"/>
</dbReference>
<dbReference type="OrthoDB" id="6073716at2"/>
<gene>
    <name evidence="3" type="ORF">C7441_105128</name>
</gene>
<keyword evidence="1 2" id="KW-0732">Signal</keyword>
<dbReference type="RefSeq" id="WP_109612564.1">
    <property type="nucleotide sequence ID" value="NZ_QGGG01000005.1"/>
</dbReference>
<protein>
    <submittedName>
        <fullName evidence="3">TRAP-type C4-dicarboxylate transport system substrate-binding protein</fullName>
    </submittedName>
</protein>
<dbReference type="AlphaFoldDB" id="A0A316C428"/>
<sequence length="336" mass="36626">MSFNIGFTRGWGAVAFGFALLGSAVAHAQDAVTLKMVGAWAPGFSPTAEVGKNFMENVNRLGEGKVKVQYIGADDVLPPFDQPEALVNGVFDVWYGAPNYWAGIVPGGDITELSPLTIPDGGPGSPLYDYIVGLYAEKGVRHLGHAAGDPGEGAHYVSTNFPVKSVDDLKNMKLRVAPLTRHFVKAVEAESITLPPSEIFLAMDRGTVEGFSWPVADAFTRYGWQSVTKYMINQPMYRSGGSVAMNLDKWNSLSPEVQDILLKAIAETQTFALDWFQKNQKEQEGIMTEAGMQILTLSEEESARWNKTANDSLWAYYGTVLSAERIGEIKALFAAD</sequence>
<dbReference type="PANTHER" id="PTHR33376">
    <property type="match status" value="1"/>
</dbReference>
<dbReference type="Proteomes" id="UP000245396">
    <property type="component" value="Unassembled WGS sequence"/>
</dbReference>
<dbReference type="GO" id="GO:0055085">
    <property type="term" value="P:transmembrane transport"/>
    <property type="evidence" value="ECO:0007669"/>
    <property type="project" value="InterPro"/>
</dbReference>